<dbReference type="EMBL" id="MCXM01000001">
    <property type="protein sequence ID" value="PMK50472.1"/>
    <property type="molecule type" value="Genomic_DNA"/>
</dbReference>
<reference evidence="1" key="3">
    <citation type="journal article" date="2018" name="Nature">
        <title>A major lineage of non-tailed dsDNA viruses as unrecognized killers of marine bacteria.</title>
        <authorList>
            <person name="Kauffman K.M."/>
            <person name="Hussain F.A."/>
            <person name="Yang J."/>
            <person name="Arevalo P."/>
            <person name="Brown J.M."/>
            <person name="Chang W.K."/>
            <person name="VanInsberghe D."/>
            <person name="Elsherbini J."/>
            <person name="Sharma R.S."/>
            <person name="Cutler M.B."/>
            <person name="Kelly L."/>
            <person name="Polz M.F."/>
        </authorList>
    </citation>
    <scope>NUCLEOTIDE SEQUENCE</scope>
    <source>
        <strain evidence="1">10N.261.52.F7</strain>
    </source>
</reference>
<dbReference type="NCBIfam" id="NF041060">
    <property type="entry name" value="DpdB"/>
    <property type="match status" value="1"/>
</dbReference>
<dbReference type="InterPro" id="IPR017642">
    <property type="entry name" value="DNA_S_mod_DndB"/>
</dbReference>
<dbReference type="AlphaFoldDB" id="A0AB36XTZ4"/>
<proteinExistence type="predicted"/>
<dbReference type="CDD" id="cd16413">
    <property type="entry name" value="DGQHR_domain"/>
    <property type="match status" value="1"/>
</dbReference>
<organism evidence="1">
    <name type="scientific">Vibrio lentus</name>
    <dbReference type="NCBI Taxonomy" id="136468"/>
    <lineage>
        <taxon>Bacteria</taxon>
        <taxon>Pseudomonadati</taxon>
        <taxon>Pseudomonadota</taxon>
        <taxon>Gammaproteobacteria</taxon>
        <taxon>Vibrionales</taxon>
        <taxon>Vibrionaceae</taxon>
        <taxon>Vibrio</taxon>
    </lineage>
</organism>
<gene>
    <name evidence="1" type="ORF">BCT99_03350</name>
</gene>
<reference key="1">
    <citation type="submission" date="2016-07" db="EMBL/GenBank/DDBJ databases">
        <title>Nontailed viruses are major unrecognized killers of bacteria in the ocean.</title>
        <authorList>
            <person name="Kauffman K."/>
            <person name="Hussain F."/>
            <person name="Yang J."/>
            <person name="Arevalo P."/>
            <person name="Brown J."/>
            <person name="Cutler M."/>
            <person name="Kelly L."/>
            <person name="Polz M.F."/>
        </authorList>
    </citation>
    <scope>NUCLEOTIDE SEQUENCE [LARGE SCALE GENOMIC DNA]</scope>
    <source>
        <strain>10N.261.52.F7</strain>
    </source>
</reference>
<comment type="caution">
    <text evidence="1">The sequence shown here is derived from an EMBL/GenBank/DDBJ whole genome shotgun (WGS) entry which is preliminary data.</text>
</comment>
<dbReference type="NCBIfam" id="TIGR03187">
    <property type="entry name" value="DGQHR"/>
    <property type="match status" value="1"/>
</dbReference>
<protein>
    <recommendedName>
        <fullName evidence="2">DGQHR domain-containing protein</fullName>
    </recommendedName>
</protein>
<reference evidence="1" key="2">
    <citation type="submission" date="2016-07" db="EMBL/GenBank/DDBJ databases">
        <authorList>
            <person name="Kauffman K."/>
            <person name="Arevalo P."/>
            <person name="Polz M.F."/>
        </authorList>
    </citation>
    <scope>NUCLEOTIDE SEQUENCE</scope>
    <source>
        <strain evidence="1">10N.261.52.F7</strain>
    </source>
</reference>
<name>A0AB36XTZ4_9VIBR</name>
<accession>A0AB36XTZ4</accession>
<evidence type="ECO:0000313" key="1">
    <source>
        <dbReference type="EMBL" id="PMK50472.1"/>
    </source>
</evidence>
<dbReference type="Pfam" id="PF14072">
    <property type="entry name" value="DndB"/>
    <property type="match status" value="1"/>
</dbReference>
<sequence>MKKKALIIKQSSGCKLFQLNMNLDEIESISTITRVMRDETELKGYQRPEVRNHINNISDYINSEGGIIPNSIILSLSSDVELQSIDNELYELEIPEQAKSALIVDGQQRVAALRLSGKKDFYLPVCAFINDDEDFERQQFLLINSAKPLPKSLIYELLPHANGLFSQELTRRKLPSLIVQLLNYEKCSPLNGLVKLVTNPLGIIADNSLMKMVDNSLREGALYAFSNKAQETYNPEDCDQMISLLCDYFSAVKSTFAEDWGKKPKESRLFHGAGIIALGQLFDEIFYTFEIDETETSFFECAKKKLERLKPYCVWSHGAWDFGLDHDGQPIIRKWNQIQNLSQDINLVTEHLVRLYDLQEREVMLVKGQ</sequence>
<dbReference type="RefSeq" id="WP_102278585.1">
    <property type="nucleotide sequence ID" value="NZ_JAJGZN020000002.1"/>
</dbReference>
<evidence type="ECO:0008006" key="2">
    <source>
        <dbReference type="Google" id="ProtNLM"/>
    </source>
</evidence>
<dbReference type="InterPro" id="IPR017601">
    <property type="entry name" value="DGQHR-contain_dom"/>
</dbReference>